<dbReference type="Proteomes" id="UP000326582">
    <property type="component" value="Chromosome 8"/>
</dbReference>
<proteinExistence type="predicted"/>
<keyword evidence="2" id="KW-1185">Reference proteome</keyword>
<gene>
    <name evidence="1" type="ORF">EJF14_80229</name>
</gene>
<reference evidence="2" key="1">
    <citation type="journal article" date="2019" name="MBio">
        <title>Comparative genomics for the elucidation of multidrug resistance (MDR) in Candida lusitaniae.</title>
        <authorList>
            <person name="Kannan A."/>
            <person name="Asner S.A."/>
            <person name="Trachsel E."/>
            <person name="Kelly S."/>
            <person name="Parker J."/>
            <person name="Sanglard D."/>
        </authorList>
    </citation>
    <scope>NUCLEOTIDE SEQUENCE [LARGE SCALE GENOMIC DNA]</scope>
    <source>
        <strain evidence="2">P1</strain>
    </source>
</reference>
<accession>A0ACD0WSV1</accession>
<sequence length="360" mass="39886">MSLKNEKQTSEVTSVTDIESASVRNKVFGYEDRLASTLNARHIGMISVVGVFGTGLFLSSGGSLATAGPVGILLCYFFVGLVVLASQMCAAETACLMPVTFATIKQSNHFISESYGFALGWTNMYASIIPSELSAVAVIMTYWSSLNPAVWIAVFGAVVIATNCYKIRWYGEIEFFFGCLKIMLVFGLILTGLIIDLGGVPGQERLGFRYWKDGAFNWLYFDSSTGRFIAFWKTMVSTVYSYGGVQGIAMLAGEVKYPRRAIHRAAKRVFARCFLMYMCTVFVLTLVVSSYHCVSHRKCCRLAFCCCYEEGRNQSFTSYHQRCCFNICFVCNKFGSSSIFQSLICLGKHGTSAKVLLENE</sequence>
<dbReference type="EMBL" id="CP038491">
    <property type="protein sequence ID" value="QFZ30510.1"/>
    <property type="molecule type" value="Genomic_DNA"/>
</dbReference>
<evidence type="ECO:0000313" key="1">
    <source>
        <dbReference type="EMBL" id="QFZ30510.1"/>
    </source>
</evidence>
<name>A0ACD0WSV1_CLALS</name>
<protein>
    <submittedName>
        <fullName evidence="1">Dicarboxylic amino acid permease</fullName>
    </submittedName>
</protein>
<organism evidence="1 2">
    <name type="scientific">Clavispora lusitaniae</name>
    <name type="common">Candida lusitaniae</name>
    <dbReference type="NCBI Taxonomy" id="36911"/>
    <lineage>
        <taxon>Eukaryota</taxon>
        <taxon>Fungi</taxon>
        <taxon>Dikarya</taxon>
        <taxon>Ascomycota</taxon>
        <taxon>Saccharomycotina</taxon>
        <taxon>Pichiomycetes</taxon>
        <taxon>Metschnikowiaceae</taxon>
        <taxon>Clavispora</taxon>
    </lineage>
</organism>
<evidence type="ECO:0000313" key="2">
    <source>
        <dbReference type="Proteomes" id="UP000326582"/>
    </source>
</evidence>